<keyword evidence="5" id="KW-0862">Zinc</keyword>
<dbReference type="InterPro" id="IPR013087">
    <property type="entry name" value="Znf_C2H2_type"/>
</dbReference>
<reference evidence="12" key="2">
    <citation type="submission" date="2015-07" db="EMBL/GenBank/DDBJ databases">
        <authorList>
            <person name="Noorani M."/>
        </authorList>
    </citation>
    <scope>NUCLEOTIDE SEQUENCE</scope>
    <source>
        <strain evidence="12">Yugu1</strain>
    </source>
</reference>
<evidence type="ECO:0000313" key="12">
    <source>
        <dbReference type="EMBL" id="RCV41355.1"/>
    </source>
</evidence>
<feature type="region of interest" description="Disordered" evidence="10">
    <location>
        <begin position="1"/>
        <end position="177"/>
    </location>
</feature>
<evidence type="ECO:0000256" key="7">
    <source>
        <dbReference type="ARBA" id="ARBA00023163"/>
    </source>
</evidence>
<organism evidence="12">
    <name type="scientific">Setaria italica</name>
    <name type="common">Foxtail millet</name>
    <name type="synonym">Panicum italicum</name>
    <dbReference type="NCBI Taxonomy" id="4555"/>
    <lineage>
        <taxon>Eukaryota</taxon>
        <taxon>Viridiplantae</taxon>
        <taxon>Streptophyta</taxon>
        <taxon>Embryophyta</taxon>
        <taxon>Tracheophyta</taxon>
        <taxon>Spermatophyta</taxon>
        <taxon>Magnoliopsida</taxon>
        <taxon>Liliopsida</taxon>
        <taxon>Poales</taxon>
        <taxon>Poaceae</taxon>
        <taxon>PACMAD clade</taxon>
        <taxon>Panicoideae</taxon>
        <taxon>Panicodae</taxon>
        <taxon>Paniceae</taxon>
        <taxon>Cenchrinae</taxon>
        <taxon>Setaria</taxon>
    </lineage>
</organism>
<dbReference type="Pfam" id="PF13912">
    <property type="entry name" value="zf-C2H2_6"/>
    <property type="match status" value="2"/>
</dbReference>
<dbReference type="SUPFAM" id="SSF57667">
    <property type="entry name" value="beta-beta-alpha zinc fingers"/>
    <property type="match status" value="1"/>
</dbReference>
<protein>
    <recommendedName>
        <fullName evidence="11">C2H2-type domain-containing protein</fullName>
    </recommendedName>
</protein>
<dbReference type="GO" id="GO:0008270">
    <property type="term" value="F:zinc ion binding"/>
    <property type="evidence" value="ECO:0007669"/>
    <property type="project" value="UniProtKB-KW"/>
</dbReference>
<evidence type="ECO:0000256" key="5">
    <source>
        <dbReference type="ARBA" id="ARBA00022833"/>
    </source>
</evidence>
<accession>A0A368SFZ2</accession>
<evidence type="ECO:0000256" key="4">
    <source>
        <dbReference type="ARBA" id="ARBA00022771"/>
    </source>
</evidence>
<keyword evidence="6" id="KW-0805">Transcription regulation</keyword>
<dbReference type="AlphaFoldDB" id="A0A368SFZ2"/>
<evidence type="ECO:0000256" key="9">
    <source>
        <dbReference type="PROSITE-ProRule" id="PRU00042"/>
    </source>
</evidence>
<dbReference type="PROSITE" id="PS00028">
    <property type="entry name" value="ZINC_FINGER_C2H2_1"/>
    <property type="match status" value="2"/>
</dbReference>
<reference evidence="12" key="1">
    <citation type="journal article" date="2012" name="Nat. Biotechnol.">
        <title>Reference genome sequence of the model plant Setaria.</title>
        <authorList>
            <person name="Bennetzen J.L."/>
            <person name="Schmutz J."/>
            <person name="Wang H."/>
            <person name="Percifield R."/>
            <person name="Hawkins J."/>
            <person name="Pontaroli A.C."/>
            <person name="Estep M."/>
            <person name="Feng L."/>
            <person name="Vaughn J.N."/>
            <person name="Grimwood J."/>
            <person name="Jenkins J."/>
            <person name="Barry K."/>
            <person name="Lindquist E."/>
            <person name="Hellsten U."/>
            <person name="Deshpande S."/>
            <person name="Wang X."/>
            <person name="Wu X."/>
            <person name="Mitros T."/>
            <person name="Triplett J."/>
            <person name="Yang X."/>
            <person name="Ye C.Y."/>
            <person name="Mauro-Herrera M."/>
            <person name="Wang L."/>
            <person name="Li P."/>
            <person name="Sharma M."/>
            <person name="Sharma R."/>
            <person name="Ronald P.C."/>
            <person name="Panaud O."/>
            <person name="Kellogg E.A."/>
            <person name="Brutnell T.P."/>
            <person name="Doust A.N."/>
            <person name="Tuskan G.A."/>
            <person name="Rokhsar D."/>
            <person name="Devos K.M."/>
        </authorList>
    </citation>
    <scope>NUCLEOTIDE SEQUENCE [LARGE SCALE GENOMIC DNA]</scope>
    <source>
        <strain evidence="12">Yugu1</strain>
    </source>
</reference>
<dbReference type="EMBL" id="CM003536">
    <property type="protein sequence ID" value="RCV41355.1"/>
    <property type="molecule type" value="Genomic_DNA"/>
</dbReference>
<feature type="region of interest" description="Disordered" evidence="10">
    <location>
        <begin position="382"/>
        <end position="421"/>
    </location>
</feature>
<feature type="compositionally biased region" description="Acidic residues" evidence="10">
    <location>
        <begin position="1"/>
        <end position="20"/>
    </location>
</feature>
<feature type="compositionally biased region" description="Basic residues" evidence="10">
    <location>
        <begin position="159"/>
        <end position="171"/>
    </location>
</feature>
<keyword evidence="4 9" id="KW-0863">Zinc-finger</keyword>
<feature type="compositionally biased region" description="Acidic residues" evidence="10">
    <location>
        <begin position="49"/>
        <end position="65"/>
    </location>
</feature>
<dbReference type="SMART" id="SM00355">
    <property type="entry name" value="ZnF_C2H2"/>
    <property type="match status" value="2"/>
</dbReference>
<dbReference type="PROSITE" id="PS50157">
    <property type="entry name" value="ZINC_FINGER_C2H2_2"/>
    <property type="match status" value="1"/>
</dbReference>
<dbReference type="PANTHER" id="PTHR26374">
    <property type="entry name" value="ZINC FINGER PROTEIN ZAT5"/>
    <property type="match status" value="1"/>
</dbReference>
<keyword evidence="2" id="KW-0479">Metal-binding</keyword>
<name>A0A368SFZ2_SETIT</name>
<gene>
    <name evidence="12" type="ORF">SETIT_9G129100v2</name>
</gene>
<evidence type="ECO:0000256" key="10">
    <source>
        <dbReference type="SAM" id="MobiDB-lite"/>
    </source>
</evidence>
<keyword evidence="8" id="KW-0539">Nucleus</keyword>
<proteinExistence type="predicted"/>
<evidence type="ECO:0000256" key="8">
    <source>
        <dbReference type="ARBA" id="ARBA00023242"/>
    </source>
</evidence>
<dbReference type="PANTHER" id="PTHR26374:SF399">
    <property type="entry name" value="OS03G0698300 PROTEIN"/>
    <property type="match status" value="1"/>
</dbReference>
<comment type="subcellular location">
    <subcellularLocation>
        <location evidence="1">Nucleus</location>
    </subcellularLocation>
</comment>
<dbReference type="STRING" id="4555.A0A368SFZ2"/>
<dbReference type="GO" id="GO:0005634">
    <property type="term" value="C:nucleus"/>
    <property type="evidence" value="ECO:0007669"/>
    <property type="project" value="UniProtKB-SubCell"/>
</dbReference>
<keyword evidence="7" id="KW-0804">Transcription</keyword>
<evidence type="ECO:0000256" key="1">
    <source>
        <dbReference type="ARBA" id="ARBA00004123"/>
    </source>
</evidence>
<feature type="domain" description="C2H2-type" evidence="11">
    <location>
        <begin position="368"/>
        <end position="395"/>
    </location>
</feature>
<keyword evidence="3" id="KW-0677">Repeat</keyword>
<dbReference type="OrthoDB" id="687494at2759"/>
<evidence type="ECO:0000256" key="3">
    <source>
        <dbReference type="ARBA" id="ARBA00022737"/>
    </source>
</evidence>
<sequence>MVVVVEGEEYYSDSDSDDDVDRYVFLARPPAPAAGRRHAEDDRGASSANDDDDGDGDATGDEEEPERGGGRTKRRPLGREILDGAPPPPPPKRARLELIAPPFAQTPPSVSGSETESDSAALPCVDVRAGESGSEGSHDHEKVHGRRAPGKGGEANNATKRKRGACGKRGRGPGCEADGDRAVTAAAKAGAPPAATSGRFLCNLCERCFDSFQALGGHVLGHRKKAKVAIAAAASLDVDDAGGVIGNCKEEAAVVEANEETANGIAQAGKMVAVAARRGKANGGGGSGGGCHDKIKTVDGVAEHRDDVGFGNKGNGIAVSSHCFTNGGNSRCNEKTGIGAAISNQKAVVGSCHEGANGDGNGVRRTLYKCKVCGTECPTGRALGGHMRKHRKRPPPGGDGGGGEGRSPSPATDGDFQMPLSRLFVPRENTIGLI</sequence>
<evidence type="ECO:0000256" key="6">
    <source>
        <dbReference type="ARBA" id="ARBA00023015"/>
    </source>
</evidence>
<evidence type="ECO:0000256" key="2">
    <source>
        <dbReference type="ARBA" id="ARBA00022723"/>
    </source>
</evidence>
<dbReference type="InterPro" id="IPR036236">
    <property type="entry name" value="Znf_C2H2_sf"/>
</dbReference>
<evidence type="ECO:0000259" key="11">
    <source>
        <dbReference type="PROSITE" id="PS50157"/>
    </source>
</evidence>